<evidence type="ECO:0000313" key="1">
    <source>
        <dbReference type="EMBL" id="CAE7237504.1"/>
    </source>
</evidence>
<accession>A0A812KZQ7</accession>
<sequence>STWKLQVASRGVLDVPWEARRSNIIRVTRQECDECSTLEDLYRDNNLVFLLFHERNLVSHHAYKGAIVAGFHEVCKDLRWSKVTCGIVDMIEDRAYAEKYIDPKTAPAHIAVQAGEPVPSKKEWIQKLLDKPGDKGTMLWHLKQQLVPEELGEALHISMEIARPDQLEPLAKKHEVLLVANLAAQGGASRASVESFRAFAQQLFLLGKVPAQVPVSQKTGASKKAGKKQQQLRQRARPLFVALTQDSSSVPVPRGQMAAFVGGKSQRAHELKAWDGVENLKLMEDVALAAISAIPAGKVLTDKVSDL</sequence>
<evidence type="ECO:0000313" key="2">
    <source>
        <dbReference type="Proteomes" id="UP000604046"/>
    </source>
</evidence>
<name>A0A812KZQ7_9DINO</name>
<organism evidence="1 2">
    <name type="scientific">Symbiodinium natans</name>
    <dbReference type="NCBI Taxonomy" id="878477"/>
    <lineage>
        <taxon>Eukaryota</taxon>
        <taxon>Sar</taxon>
        <taxon>Alveolata</taxon>
        <taxon>Dinophyceae</taxon>
        <taxon>Suessiales</taxon>
        <taxon>Symbiodiniaceae</taxon>
        <taxon>Symbiodinium</taxon>
    </lineage>
</organism>
<dbReference type="Proteomes" id="UP000604046">
    <property type="component" value="Unassembled WGS sequence"/>
</dbReference>
<gene>
    <name evidence="1" type="ORF">SNAT2548_LOCUS10335</name>
</gene>
<dbReference type="AlphaFoldDB" id="A0A812KZQ7"/>
<feature type="non-terminal residue" evidence="1">
    <location>
        <position position="1"/>
    </location>
</feature>
<keyword evidence="2" id="KW-1185">Reference proteome</keyword>
<dbReference type="OrthoDB" id="425533at2759"/>
<reference evidence="1" key="1">
    <citation type="submission" date="2021-02" db="EMBL/GenBank/DDBJ databases">
        <authorList>
            <person name="Dougan E. K."/>
            <person name="Rhodes N."/>
            <person name="Thang M."/>
            <person name="Chan C."/>
        </authorList>
    </citation>
    <scope>NUCLEOTIDE SEQUENCE</scope>
</reference>
<proteinExistence type="predicted"/>
<comment type="caution">
    <text evidence="1">The sequence shown here is derived from an EMBL/GenBank/DDBJ whole genome shotgun (WGS) entry which is preliminary data.</text>
</comment>
<protein>
    <submittedName>
        <fullName evidence="1">Uncharacterized protein</fullName>
    </submittedName>
</protein>
<dbReference type="EMBL" id="CAJNDS010000851">
    <property type="protein sequence ID" value="CAE7237504.1"/>
    <property type="molecule type" value="Genomic_DNA"/>
</dbReference>